<dbReference type="EMBL" id="GBRH01202448">
    <property type="protein sequence ID" value="JAD95447.1"/>
    <property type="molecule type" value="Transcribed_RNA"/>
</dbReference>
<organism evidence="1">
    <name type="scientific">Arundo donax</name>
    <name type="common">Giant reed</name>
    <name type="synonym">Donax arundinaceus</name>
    <dbReference type="NCBI Taxonomy" id="35708"/>
    <lineage>
        <taxon>Eukaryota</taxon>
        <taxon>Viridiplantae</taxon>
        <taxon>Streptophyta</taxon>
        <taxon>Embryophyta</taxon>
        <taxon>Tracheophyta</taxon>
        <taxon>Spermatophyta</taxon>
        <taxon>Magnoliopsida</taxon>
        <taxon>Liliopsida</taxon>
        <taxon>Poales</taxon>
        <taxon>Poaceae</taxon>
        <taxon>PACMAD clade</taxon>
        <taxon>Arundinoideae</taxon>
        <taxon>Arundineae</taxon>
        <taxon>Arundo</taxon>
    </lineage>
</organism>
<reference evidence="1" key="1">
    <citation type="submission" date="2014-09" db="EMBL/GenBank/DDBJ databases">
        <authorList>
            <person name="Magalhaes I.L.F."/>
            <person name="Oliveira U."/>
            <person name="Santos F.R."/>
            <person name="Vidigal T.H.D.A."/>
            <person name="Brescovit A.D."/>
            <person name="Santos A.J."/>
        </authorList>
    </citation>
    <scope>NUCLEOTIDE SEQUENCE</scope>
    <source>
        <tissue evidence="1">Shoot tissue taken approximately 20 cm above the soil surface</tissue>
    </source>
</reference>
<dbReference type="AlphaFoldDB" id="A0A0A9EHC3"/>
<sequence length="69" mass="7907">MYPTFVASIHPLSEFRSASIPSWRRLSIVCNTSSRNFIWSTGFSANRPDPFTSLCWSVVSQPPFSQYFL</sequence>
<protein>
    <submittedName>
        <fullName evidence="1">Uncharacterized protein</fullName>
    </submittedName>
</protein>
<name>A0A0A9EHC3_ARUDO</name>
<reference evidence="1" key="2">
    <citation type="journal article" date="2015" name="Data Brief">
        <title>Shoot transcriptome of the giant reed, Arundo donax.</title>
        <authorList>
            <person name="Barrero R.A."/>
            <person name="Guerrero F.D."/>
            <person name="Moolhuijzen P."/>
            <person name="Goolsby J.A."/>
            <person name="Tidwell J."/>
            <person name="Bellgard S.E."/>
            <person name="Bellgard M.I."/>
        </authorList>
    </citation>
    <scope>NUCLEOTIDE SEQUENCE</scope>
    <source>
        <tissue evidence="1">Shoot tissue taken approximately 20 cm above the soil surface</tissue>
    </source>
</reference>
<accession>A0A0A9EHC3</accession>
<evidence type="ECO:0000313" key="1">
    <source>
        <dbReference type="EMBL" id="JAD95447.1"/>
    </source>
</evidence>
<proteinExistence type="predicted"/>